<comment type="similarity">
    <text evidence="2 4">Belongs to the MTFR1 family.</text>
</comment>
<keyword evidence="7" id="KW-1185">Reference proteome</keyword>
<sequence>MQAVPAGGGALPPALPSARAAFKRASFPTPPARAARPRAPIGSALRSALILLARSAPRPAPAHRLAVPPRRAGAGGRAAMALLLQLLRRLLAHLGQIAAVWHKKEYGPTRSVVRRLGTMLSLEPYPRPYFQVSDLLLYRSTAPVAPSLADVLWVAHDEGQVFARFRTELCRKEKSTAYRDLHPSIDSIPSVPKNSIQKDSLVDRAALQKISALEDELTFLRAQIATIVAAHTLGNIPSRKGLSYLDLKQRHTSIPDGSYPVPAMTSTPLSVSHNHFVIPSPPPLPSGAPSAVDASNSAIELIKQRRAARNSALTAADGADHQRTKNVPSMMDVLKDLNKVQLRATERSPGGTPLSKPKKRLSSDWDPVAILTHALKQKFAHKFEDDDDSLDKENRSFDSSPFSSPEIPLPI</sequence>
<name>U3IIZ5_ANAPP</name>
<comment type="function">
    <text evidence="4">Plays a role in mitochondrial aerobic respiration. Regulates mitochondrial organization and fission.</text>
</comment>
<reference evidence="6" key="2">
    <citation type="submission" date="2025-08" db="UniProtKB">
        <authorList>
            <consortium name="Ensembl"/>
        </authorList>
    </citation>
    <scope>IDENTIFICATION</scope>
</reference>
<keyword evidence="3 4" id="KW-0496">Mitochondrion</keyword>
<dbReference type="GO" id="GO:0009060">
    <property type="term" value="P:aerobic respiration"/>
    <property type="evidence" value="ECO:0007669"/>
    <property type="project" value="UniProtKB-UniRule"/>
</dbReference>
<feature type="region of interest" description="Disordered" evidence="5">
    <location>
        <begin position="382"/>
        <end position="411"/>
    </location>
</feature>
<evidence type="ECO:0000256" key="5">
    <source>
        <dbReference type="SAM" id="MobiDB-lite"/>
    </source>
</evidence>
<evidence type="ECO:0000256" key="1">
    <source>
        <dbReference type="ARBA" id="ARBA00004173"/>
    </source>
</evidence>
<dbReference type="GeneTree" id="ENSGT00950000183215"/>
<dbReference type="Ensembl" id="ENSAPLT00000007875.2">
    <property type="protein sequence ID" value="ENSAPLP00000007217.2"/>
    <property type="gene ID" value="ENSAPLG00000007596.2"/>
</dbReference>
<protein>
    <recommendedName>
        <fullName evidence="4">Mitochondrial fission regulator</fullName>
    </recommendedName>
</protein>
<evidence type="ECO:0000256" key="2">
    <source>
        <dbReference type="ARBA" id="ARBA00005807"/>
    </source>
</evidence>
<dbReference type="GO" id="GO:0005739">
    <property type="term" value="C:mitochondrion"/>
    <property type="evidence" value="ECO:0007669"/>
    <property type="project" value="UniProtKB-SubCell"/>
</dbReference>
<organism evidence="6 7">
    <name type="scientific">Anas platyrhynchos platyrhynchos</name>
    <name type="common">Northern mallard</name>
    <dbReference type="NCBI Taxonomy" id="8840"/>
    <lineage>
        <taxon>Eukaryota</taxon>
        <taxon>Metazoa</taxon>
        <taxon>Chordata</taxon>
        <taxon>Craniata</taxon>
        <taxon>Vertebrata</taxon>
        <taxon>Euteleostomi</taxon>
        <taxon>Archelosauria</taxon>
        <taxon>Archosauria</taxon>
        <taxon>Dinosauria</taxon>
        <taxon>Saurischia</taxon>
        <taxon>Theropoda</taxon>
        <taxon>Coelurosauria</taxon>
        <taxon>Aves</taxon>
        <taxon>Neognathae</taxon>
        <taxon>Galloanserae</taxon>
        <taxon>Anseriformes</taxon>
        <taxon>Anatidae</taxon>
        <taxon>Anatinae</taxon>
        <taxon>Anas</taxon>
    </lineage>
</organism>
<dbReference type="PANTHER" id="PTHR14215:SF2">
    <property type="entry name" value="MITOCHONDRIAL FISSION REGULATOR 2"/>
    <property type="match status" value="1"/>
</dbReference>
<dbReference type="Pfam" id="PF05308">
    <property type="entry name" value="Mito_fiss_reg"/>
    <property type="match status" value="1"/>
</dbReference>
<dbReference type="AlphaFoldDB" id="U3IIZ5"/>
<evidence type="ECO:0000256" key="4">
    <source>
        <dbReference type="RuleBase" id="RU369053"/>
    </source>
</evidence>
<evidence type="ECO:0000313" key="6">
    <source>
        <dbReference type="Ensembl" id="ENSAPLP00000007217.2"/>
    </source>
</evidence>
<comment type="subcellular location">
    <subcellularLocation>
        <location evidence="1 4">Mitochondrion</location>
    </subcellularLocation>
</comment>
<dbReference type="OMA" id="VCQKKEY"/>
<evidence type="ECO:0000256" key="3">
    <source>
        <dbReference type="ARBA" id="ARBA00023128"/>
    </source>
</evidence>
<reference evidence="6" key="3">
    <citation type="submission" date="2025-09" db="UniProtKB">
        <authorList>
            <consortium name="Ensembl"/>
        </authorList>
    </citation>
    <scope>IDENTIFICATION</scope>
</reference>
<dbReference type="STRING" id="8840.ENSAPLP00000007217"/>
<dbReference type="Proteomes" id="UP000016666">
    <property type="component" value="Chromosome 3"/>
</dbReference>
<dbReference type="PANTHER" id="PTHR14215">
    <property type="entry name" value="PROTEIN OF UNKNOWN FUNCTION DUF729"/>
    <property type="match status" value="1"/>
</dbReference>
<accession>U3IIZ5</accession>
<dbReference type="InterPro" id="IPR007972">
    <property type="entry name" value="Mtfr1"/>
</dbReference>
<evidence type="ECO:0000313" key="7">
    <source>
        <dbReference type="Proteomes" id="UP000016666"/>
    </source>
</evidence>
<reference evidence="6 7" key="1">
    <citation type="submission" date="2017-10" db="EMBL/GenBank/DDBJ databases">
        <title>A new Pekin duck reference genome.</title>
        <authorList>
            <person name="Hou Z.-C."/>
            <person name="Zhou Z.-K."/>
            <person name="Zhu F."/>
            <person name="Hou S.-S."/>
        </authorList>
    </citation>
    <scope>NUCLEOTIDE SEQUENCE [LARGE SCALE GENOMIC DNA]</scope>
</reference>
<dbReference type="HOGENOM" id="CLU_059135_0_0_1"/>
<dbReference type="GO" id="GO:0000266">
    <property type="term" value="P:mitochondrial fission"/>
    <property type="evidence" value="ECO:0007669"/>
    <property type="project" value="UniProtKB-UniRule"/>
</dbReference>
<gene>
    <name evidence="6" type="primary">MTFR2</name>
</gene>
<proteinExistence type="inferred from homology"/>